<dbReference type="PROSITE" id="PS00022">
    <property type="entry name" value="EGF_1"/>
    <property type="match status" value="3"/>
</dbReference>
<accession>A8B4D5</accession>
<keyword evidence="1" id="KW-0245">EGF-like domain</keyword>
<dbReference type="GeneID" id="5702489"/>
<dbReference type="SUPFAM" id="SSF57196">
    <property type="entry name" value="EGF/Laminin"/>
    <property type="match status" value="1"/>
</dbReference>
<dbReference type="Proteomes" id="UP000001548">
    <property type="component" value="Unassembled WGS sequence"/>
</dbReference>
<gene>
    <name evidence="2" type="ORF">GL50803_0024512</name>
</gene>
<name>A8B4D5_GIAIC</name>
<proteinExistence type="predicted"/>
<reference evidence="2 3" key="1">
    <citation type="journal article" date="2007" name="Science">
        <title>Genomic minimalism in the early diverging intestinal parasite Giardia lamblia.</title>
        <authorList>
            <person name="Morrison H.G."/>
            <person name="McArthur A.G."/>
            <person name="Gillin F.D."/>
            <person name="Aley S.B."/>
            <person name="Adam R.D."/>
            <person name="Olsen G.J."/>
            <person name="Best A.A."/>
            <person name="Cande W.Z."/>
            <person name="Chen F."/>
            <person name="Cipriano M.J."/>
            <person name="Davids B.J."/>
            <person name="Dawson S.C."/>
            <person name="Elmendorf H.G."/>
            <person name="Hehl A.B."/>
            <person name="Holder M.E."/>
            <person name="Huse S.M."/>
            <person name="Kim U.U."/>
            <person name="Lasek-Nesselquist E."/>
            <person name="Manning G."/>
            <person name="Nigam A."/>
            <person name="Nixon J.E."/>
            <person name="Palm D."/>
            <person name="Passamaneck N.E."/>
            <person name="Prabhu A."/>
            <person name="Reich C.I."/>
            <person name="Reiner D.S."/>
            <person name="Samuelson J."/>
            <person name="Svard S.G."/>
            <person name="Sogin M.L."/>
        </authorList>
    </citation>
    <scope>NUCLEOTIDE SEQUENCE [LARGE SCALE GENOMIC DNA]</scope>
    <source>
        <strain evidence="2 3">WB C6</strain>
    </source>
</reference>
<dbReference type="PROSITE" id="PS50026">
    <property type="entry name" value="EGF_3"/>
    <property type="match status" value="1"/>
</dbReference>
<dbReference type="AlphaFoldDB" id="A8B4D5"/>
<feature type="disulfide bond" evidence="1">
    <location>
        <begin position="152"/>
        <end position="161"/>
    </location>
</feature>
<organism evidence="2 3">
    <name type="scientific">Giardia intestinalis (strain ATCC 50803 / WB clone C6)</name>
    <name type="common">Giardia lamblia</name>
    <dbReference type="NCBI Taxonomy" id="184922"/>
    <lineage>
        <taxon>Eukaryota</taxon>
        <taxon>Metamonada</taxon>
        <taxon>Diplomonadida</taxon>
        <taxon>Hexamitidae</taxon>
        <taxon>Giardiinae</taxon>
        <taxon>Giardia</taxon>
    </lineage>
</organism>
<dbReference type="PANTHER" id="PTHR24033">
    <property type="entry name" value="EGF-LIKE DOMAIN-CONTAINING PROTEIN"/>
    <property type="match status" value="1"/>
</dbReference>
<dbReference type="PROSITE" id="PS01186">
    <property type="entry name" value="EGF_2"/>
    <property type="match status" value="1"/>
</dbReference>
<dbReference type="OMA" id="HGICYAT"/>
<keyword evidence="1" id="KW-1015">Disulfide bond</keyword>
<dbReference type="InterPro" id="IPR000742">
    <property type="entry name" value="EGF"/>
</dbReference>
<dbReference type="HOGENOM" id="CLU_1047467_0_0_1"/>
<dbReference type="KEGG" id="gla:GL50803_0024512"/>
<dbReference type="PANTHER" id="PTHR24033:SF151">
    <property type="entry name" value="NOTCH 2"/>
    <property type="match status" value="1"/>
</dbReference>
<protein>
    <submittedName>
        <fullName evidence="2">Neurogenic locus notch-like protein</fullName>
    </submittedName>
</protein>
<dbReference type="STRING" id="184922.A8B4D5"/>
<dbReference type="VEuPathDB" id="GiardiaDB:GL50803_24512"/>
<dbReference type="EMBL" id="AACB03000002">
    <property type="protein sequence ID" value="KAE8303666.1"/>
    <property type="molecule type" value="Genomic_DNA"/>
</dbReference>
<dbReference type="InterPro" id="IPR051830">
    <property type="entry name" value="NOTCH_homolog"/>
</dbReference>
<dbReference type="RefSeq" id="XP_001709565.1">
    <property type="nucleotide sequence ID" value="XM_001709513.1"/>
</dbReference>
<evidence type="ECO:0000313" key="2">
    <source>
        <dbReference type="EMBL" id="KAE8303666.1"/>
    </source>
</evidence>
<evidence type="ECO:0000256" key="1">
    <source>
        <dbReference type="PROSITE-ProRule" id="PRU00076"/>
    </source>
</evidence>
<evidence type="ECO:0000313" key="3">
    <source>
        <dbReference type="Proteomes" id="UP000001548"/>
    </source>
</evidence>
<keyword evidence="3" id="KW-1185">Reference proteome</keyword>
<dbReference type="Gene3D" id="2.10.25.10">
    <property type="entry name" value="Laminin"/>
    <property type="match status" value="1"/>
</dbReference>
<dbReference type="Pfam" id="PF23106">
    <property type="entry name" value="EGF_Teneurin"/>
    <property type="match status" value="1"/>
</dbReference>
<comment type="caution">
    <text evidence="1">Lacks conserved residue(s) required for the propagation of feature annotation.</text>
</comment>
<comment type="caution">
    <text evidence="2">The sequence shown here is derived from an EMBL/GenBank/DDBJ whole genome shotgun (WGS) entry which is preliminary data.</text>
</comment>
<sequence>MTFVNYPVKPLRRTLEGGQPELSDLKQCTSDSDCTSMAANGKTLTGRKCISGICSCPFSYGGDDCQTDTCGLTTQDGGCVDSTVGVCELQDDGSHKCVCVVSRSGATCQLCNKATQNVSGLLCVHNNCVYNSTACSGHGICYATQENATCQCFPGYNGRYCEINACDVYIAPDNTIHYCKDYGICEYKRAFLPDESFSDTYSCNCFPGVSGDKCQVVSNYSQQIVVFTVIVIVEIVALVILLVLLVLRIKKSKRAEALEVEDMSTN</sequence>
<dbReference type="SMART" id="SM00181">
    <property type="entry name" value="EGF"/>
    <property type="match status" value="4"/>
</dbReference>